<evidence type="ECO:0000256" key="1">
    <source>
        <dbReference type="ARBA" id="ARBA00022737"/>
    </source>
</evidence>
<evidence type="ECO:0000313" key="4">
    <source>
        <dbReference type="Proteomes" id="UP000243797"/>
    </source>
</evidence>
<keyword evidence="4" id="KW-1185">Reference proteome</keyword>
<protein>
    <recommendedName>
        <fullName evidence="2">NACHT domain-containing protein</fullName>
    </recommendedName>
</protein>
<accession>A0A2K1QQB4</accession>
<evidence type="ECO:0000259" key="2">
    <source>
        <dbReference type="PROSITE" id="PS50837"/>
    </source>
</evidence>
<dbReference type="InterPro" id="IPR056884">
    <property type="entry name" value="NPHP3-like_N"/>
</dbReference>
<proteinExistence type="predicted"/>
<dbReference type="Proteomes" id="UP000243797">
    <property type="component" value="Unassembled WGS sequence"/>
</dbReference>
<feature type="domain" description="NACHT" evidence="2">
    <location>
        <begin position="429"/>
        <end position="576"/>
    </location>
</feature>
<dbReference type="GO" id="GO:0009116">
    <property type="term" value="P:nucleoside metabolic process"/>
    <property type="evidence" value="ECO:0007669"/>
    <property type="project" value="InterPro"/>
</dbReference>
<dbReference type="Pfam" id="PF24883">
    <property type="entry name" value="NPHP3_N"/>
    <property type="match status" value="1"/>
</dbReference>
<dbReference type="InterPro" id="IPR027417">
    <property type="entry name" value="P-loop_NTPase"/>
</dbReference>
<dbReference type="EMBL" id="NKHZ01000051">
    <property type="protein sequence ID" value="PNS17287.1"/>
    <property type="molecule type" value="Genomic_DNA"/>
</dbReference>
<dbReference type="Gene3D" id="3.40.50.300">
    <property type="entry name" value="P-loop containing nucleotide triphosphate hydrolases"/>
    <property type="match status" value="1"/>
</dbReference>
<dbReference type="STRING" id="2082308.A0A2K1QQB4"/>
<dbReference type="SUPFAM" id="SSF53167">
    <property type="entry name" value="Purine and uridine phosphorylases"/>
    <property type="match status" value="1"/>
</dbReference>
<dbReference type="PANTHER" id="PTHR46082">
    <property type="entry name" value="ATP/GTP-BINDING PROTEIN-RELATED"/>
    <property type="match status" value="1"/>
</dbReference>
<keyword evidence="1" id="KW-0677">Repeat</keyword>
<dbReference type="Gene3D" id="3.40.50.1580">
    <property type="entry name" value="Nucleoside phosphorylase domain"/>
    <property type="match status" value="1"/>
</dbReference>
<dbReference type="PANTHER" id="PTHR46082:SF11">
    <property type="entry name" value="AAA+ ATPASE DOMAIN-CONTAINING PROTEIN-RELATED"/>
    <property type="match status" value="1"/>
</dbReference>
<comment type="caution">
    <text evidence="3">The sequence shown here is derived from an EMBL/GenBank/DDBJ whole genome shotgun (WGS) entry which is preliminary data.</text>
</comment>
<gene>
    <name evidence="3" type="ORF">CAC42_6970</name>
</gene>
<dbReference type="SUPFAM" id="SSF52540">
    <property type="entry name" value="P-loop containing nucleoside triphosphate hydrolases"/>
    <property type="match status" value="1"/>
</dbReference>
<dbReference type="PROSITE" id="PS50837">
    <property type="entry name" value="NACHT"/>
    <property type="match status" value="1"/>
</dbReference>
<dbReference type="OrthoDB" id="1577640at2759"/>
<name>A0A2K1QQB4_9PEZI</name>
<dbReference type="InterPro" id="IPR007111">
    <property type="entry name" value="NACHT_NTPase"/>
</dbReference>
<dbReference type="AlphaFoldDB" id="A0A2K1QQB4"/>
<reference evidence="3 4" key="1">
    <citation type="submission" date="2017-06" db="EMBL/GenBank/DDBJ databases">
        <title>Draft genome sequence of a variant of Elsinoe murrayae.</title>
        <authorList>
            <person name="Cheng Q."/>
        </authorList>
    </citation>
    <scope>NUCLEOTIDE SEQUENCE [LARGE SCALE GENOMIC DNA]</scope>
    <source>
        <strain evidence="3 4">CQ-2017a</strain>
    </source>
</reference>
<sequence>MSLVNDRLPSAQHYTVGWIAALSLELTAAVAVLDHEHKKPKGFRAQPGDTNVYRWGRIGETNVIIACLPSGRYGTTSAATTVMNMRNSLPHLRFCLLVGIGAGLPRLQEDMDIRLGDVVVSVPCGTSPGVIQYDLGKRRPNNTFERVGSLNNPPELLLRGIADLQTRDRLQGSPLAGIIQKALERYPRLKEPGTDGTASYTYQGSENDRRFQSGSAHVTVAPLPEPSSDKERSCWACDETCVISRKTRGSTDPYVHFGTIASGNTLVKDAFARDEIVKRLDGNCKCLEMEAAGVMNIDKLPCLVVRGICDYADAHKNDLWQPYAAISAAAYANDLLSVLDGDEIEETITLADIMEEVRQDLRNVQDQGAVTNASTRRVEFQQLWNALPRAEGAAYDSHDDEHLSECLGDTRKEILSRIETWAAHPTSKSILWMYGEAGTGKSTISRTLANRWKCDSRLAATFFFRRDERARSTSKRLMTTIAAQIAERFETARQVILDALQSEPSLPEKALSKQFESLVIRPLEAVAEQHGRGVAFVILLDALDECEDDNDISLILDVLSIKSPSVDIRIFVTSRPEITILVGFEGIQHRQDIDLFQATERTIQRDIKIYLAHMLTKIRSRSASHVCQIPDDWPDPKLLETLTGMATPLFIFAATMCRFIAQYGEDPVKRVQNFIDTSTTTSLDRLDQTYLPVLSQYLAVENFTDRYKRIKAFKCIMGTVIMLFEPLSIGGLTQLVMEDVSDDGLHRNILGARSPGMYHSEIPKERISAFISPALSYACVYWIDHLHASRPSITDGHNTLEFLKTHLLHWLEALSWLGRLPESIIKIGMLIELTSSRAPRLTALLHDAKRFIMHNRRLIERLPLQIYAAALVFAPSNSIVRKTFDKDFPEWIKLLPDVPSDWTQELMRLEHNNLVSASPDGPLPDGLCTVPKRQILAGR</sequence>
<dbReference type="InParanoid" id="A0A2K1QQB4"/>
<dbReference type="GO" id="GO:0003824">
    <property type="term" value="F:catalytic activity"/>
    <property type="evidence" value="ECO:0007669"/>
    <property type="project" value="InterPro"/>
</dbReference>
<evidence type="ECO:0000313" key="3">
    <source>
        <dbReference type="EMBL" id="PNS17287.1"/>
    </source>
</evidence>
<organism evidence="3 4">
    <name type="scientific">Sphaceloma murrayae</name>
    <dbReference type="NCBI Taxonomy" id="2082308"/>
    <lineage>
        <taxon>Eukaryota</taxon>
        <taxon>Fungi</taxon>
        <taxon>Dikarya</taxon>
        <taxon>Ascomycota</taxon>
        <taxon>Pezizomycotina</taxon>
        <taxon>Dothideomycetes</taxon>
        <taxon>Dothideomycetidae</taxon>
        <taxon>Myriangiales</taxon>
        <taxon>Elsinoaceae</taxon>
        <taxon>Sphaceloma</taxon>
    </lineage>
</organism>
<dbReference type="InterPro" id="IPR053137">
    <property type="entry name" value="NLR-like"/>
</dbReference>
<dbReference type="InterPro" id="IPR035994">
    <property type="entry name" value="Nucleoside_phosphorylase_sf"/>
</dbReference>